<reference evidence="4" key="2">
    <citation type="submission" date="2023-05" db="EMBL/GenBank/DDBJ databases">
        <authorList>
            <consortium name="Lawrence Berkeley National Laboratory"/>
            <person name="Steindorff A."/>
            <person name="Hensen N."/>
            <person name="Bonometti L."/>
            <person name="Westerberg I."/>
            <person name="Brannstrom I.O."/>
            <person name="Guillou S."/>
            <person name="Cros-Aarteil S."/>
            <person name="Calhoun S."/>
            <person name="Haridas S."/>
            <person name="Kuo A."/>
            <person name="Mondo S."/>
            <person name="Pangilinan J."/>
            <person name="Riley R."/>
            <person name="Labutti K."/>
            <person name="Andreopoulos B."/>
            <person name="Lipzen A."/>
            <person name="Chen C."/>
            <person name="Yanf M."/>
            <person name="Daum C."/>
            <person name="Ng V."/>
            <person name="Clum A."/>
            <person name="Ohm R."/>
            <person name="Martin F."/>
            <person name="Silar P."/>
            <person name="Natvig D."/>
            <person name="Lalanne C."/>
            <person name="Gautier V."/>
            <person name="Ament-Velasquez S.L."/>
            <person name="Kruys A."/>
            <person name="Hutchinson M.I."/>
            <person name="Powell A.J."/>
            <person name="Barry K."/>
            <person name="Miller A.N."/>
            <person name="Grigoriev I.V."/>
            <person name="Debuchy R."/>
            <person name="Gladieux P."/>
            <person name="Thoren M.H."/>
            <person name="Johannesson H."/>
        </authorList>
    </citation>
    <scope>NUCLEOTIDE SEQUENCE</scope>
    <source>
        <strain evidence="4">PSN293</strain>
    </source>
</reference>
<dbReference type="InterPro" id="IPR002563">
    <property type="entry name" value="Flavin_Rdtase-like_dom"/>
</dbReference>
<evidence type="ECO:0000313" key="5">
    <source>
        <dbReference type="Proteomes" id="UP001301769"/>
    </source>
</evidence>
<reference evidence="4" key="1">
    <citation type="journal article" date="2023" name="Mol. Phylogenet. Evol.">
        <title>Genome-scale phylogeny and comparative genomics of the fungal order Sordariales.</title>
        <authorList>
            <person name="Hensen N."/>
            <person name="Bonometti L."/>
            <person name="Westerberg I."/>
            <person name="Brannstrom I.O."/>
            <person name="Guillou S."/>
            <person name="Cros-Aarteil S."/>
            <person name="Calhoun S."/>
            <person name="Haridas S."/>
            <person name="Kuo A."/>
            <person name="Mondo S."/>
            <person name="Pangilinan J."/>
            <person name="Riley R."/>
            <person name="LaButti K."/>
            <person name="Andreopoulos B."/>
            <person name="Lipzen A."/>
            <person name="Chen C."/>
            <person name="Yan M."/>
            <person name="Daum C."/>
            <person name="Ng V."/>
            <person name="Clum A."/>
            <person name="Steindorff A."/>
            <person name="Ohm R.A."/>
            <person name="Martin F."/>
            <person name="Silar P."/>
            <person name="Natvig D.O."/>
            <person name="Lalanne C."/>
            <person name="Gautier V."/>
            <person name="Ament-Velasquez S.L."/>
            <person name="Kruys A."/>
            <person name="Hutchinson M.I."/>
            <person name="Powell A.J."/>
            <person name="Barry K."/>
            <person name="Miller A.N."/>
            <person name="Grigoriev I.V."/>
            <person name="Debuchy R."/>
            <person name="Gladieux P."/>
            <person name="Hiltunen Thoren M."/>
            <person name="Johannesson H."/>
        </authorList>
    </citation>
    <scope>NUCLEOTIDE SEQUENCE</scope>
    <source>
        <strain evidence="4">PSN293</strain>
    </source>
</reference>
<dbReference type="Gene3D" id="2.30.110.10">
    <property type="entry name" value="Electron Transport, Fmn-binding Protein, Chain A"/>
    <property type="match status" value="1"/>
</dbReference>
<dbReference type="GO" id="GO:0010181">
    <property type="term" value="F:FMN binding"/>
    <property type="evidence" value="ECO:0007669"/>
    <property type="project" value="InterPro"/>
</dbReference>
<keyword evidence="5" id="KW-1185">Reference proteome</keyword>
<dbReference type="InterPro" id="IPR050268">
    <property type="entry name" value="NADH-dep_flavin_reductase"/>
</dbReference>
<proteinExistence type="predicted"/>
<dbReference type="SUPFAM" id="SSF50475">
    <property type="entry name" value="FMN-binding split barrel"/>
    <property type="match status" value="1"/>
</dbReference>
<dbReference type="GO" id="GO:0042602">
    <property type="term" value="F:riboflavin reductase (NADPH) activity"/>
    <property type="evidence" value="ECO:0007669"/>
    <property type="project" value="TreeGrafter"/>
</dbReference>
<evidence type="ECO:0000313" key="4">
    <source>
        <dbReference type="EMBL" id="KAK4206620.1"/>
    </source>
</evidence>
<dbReference type="Proteomes" id="UP001301769">
    <property type="component" value="Unassembled WGS sequence"/>
</dbReference>
<keyword evidence="1" id="KW-0560">Oxidoreductase</keyword>
<feature type="domain" description="Flavin reductase like" evidence="3">
    <location>
        <begin position="113"/>
        <end position="295"/>
    </location>
</feature>
<dbReference type="PANTHER" id="PTHR30466">
    <property type="entry name" value="FLAVIN REDUCTASE"/>
    <property type="match status" value="1"/>
</dbReference>
<comment type="caution">
    <text evidence="4">The sequence shown here is derived from an EMBL/GenBank/DDBJ whole genome shotgun (WGS) entry which is preliminary data.</text>
</comment>
<dbReference type="PANTHER" id="PTHR30466:SF1">
    <property type="entry name" value="FMN REDUCTASE (NADH) RUTF"/>
    <property type="match status" value="1"/>
</dbReference>
<evidence type="ECO:0000259" key="3">
    <source>
        <dbReference type="SMART" id="SM00903"/>
    </source>
</evidence>
<protein>
    <submittedName>
        <fullName evidence="4">Flavin reductase like domain-containing protein</fullName>
    </submittedName>
</protein>
<accession>A0AAN7B381</accession>
<feature type="region of interest" description="Disordered" evidence="2">
    <location>
        <begin position="63"/>
        <end position="87"/>
    </location>
</feature>
<evidence type="ECO:0000256" key="2">
    <source>
        <dbReference type="SAM" id="MobiDB-lite"/>
    </source>
</evidence>
<organism evidence="4 5">
    <name type="scientific">Rhypophila decipiens</name>
    <dbReference type="NCBI Taxonomy" id="261697"/>
    <lineage>
        <taxon>Eukaryota</taxon>
        <taxon>Fungi</taxon>
        <taxon>Dikarya</taxon>
        <taxon>Ascomycota</taxon>
        <taxon>Pezizomycotina</taxon>
        <taxon>Sordariomycetes</taxon>
        <taxon>Sordariomycetidae</taxon>
        <taxon>Sordariales</taxon>
        <taxon>Naviculisporaceae</taxon>
        <taxon>Rhypophila</taxon>
    </lineage>
</organism>
<dbReference type="SMART" id="SM00903">
    <property type="entry name" value="Flavin_Reduct"/>
    <property type="match status" value="1"/>
</dbReference>
<dbReference type="EMBL" id="MU858376">
    <property type="protein sequence ID" value="KAK4206620.1"/>
    <property type="molecule type" value="Genomic_DNA"/>
</dbReference>
<dbReference type="AlphaFoldDB" id="A0AAN7B381"/>
<gene>
    <name evidence="4" type="ORF">QBC37DRAFT_434690</name>
</gene>
<evidence type="ECO:0000256" key="1">
    <source>
        <dbReference type="ARBA" id="ARBA00023002"/>
    </source>
</evidence>
<dbReference type="Pfam" id="PF01613">
    <property type="entry name" value="Flavin_Reduct"/>
    <property type="match status" value="1"/>
</dbReference>
<dbReference type="InterPro" id="IPR012349">
    <property type="entry name" value="Split_barrel_FMN-bd"/>
</dbReference>
<name>A0AAN7B381_9PEZI</name>
<sequence>MNSRRVLGFSAEHGLRFTRNAATSGSAPLQLSPALLSGSQRCTSGLKSQRQCRAASCRDLHTSSLDRQSLKVSPEATTTTTTTKNPNASASIAEAVDLNDMPVPLSHQFRSLMRLLTHSVVVCTSTHLTPKSGGSARDGGAPGVPRAMTMSSFTSLALHPTPAVSFNIATPSRTLDAIKSSGFFNIHVLAADVSGAKVANWCRQGNEGALQLFEKLREECKCDVTLGGESGGPAMLQGPGVLHVLRCRLLNDEAHGGLVKVRDHVIVVGEVLEIVDGRGQDDTDTDTEQAFGLAYADTKYREPGRSIRTERLEMGLKERR</sequence>